<reference evidence="10 11" key="1">
    <citation type="journal article" date="2016" name="BMC Genomics">
        <title>Genome sequencing and secondary metabolism of the postharvest pathogen Penicillium griseofulvum.</title>
        <authorList>
            <person name="Banani H."/>
            <person name="Marcet-Houben M."/>
            <person name="Ballester A.R."/>
            <person name="Abbruscato P."/>
            <person name="Gonzalez-Candelas L."/>
            <person name="Gabaldon T."/>
            <person name="Spadaro D."/>
        </authorList>
    </citation>
    <scope>NUCLEOTIDE SEQUENCE [LARGE SCALE GENOMIC DNA]</scope>
    <source>
        <strain evidence="10 11">PG3</strain>
    </source>
</reference>
<evidence type="ECO:0000256" key="5">
    <source>
        <dbReference type="ARBA" id="ARBA00022989"/>
    </source>
</evidence>
<organism evidence="10 11">
    <name type="scientific">Penicillium patulum</name>
    <name type="common">Penicillium griseofulvum</name>
    <dbReference type="NCBI Taxonomy" id="5078"/>
    <lineage>
        <taxon>Eukaryota</taxon>
        <taxon>Fungi</taxon>
        <taxon>Dikarya</taxon>
        <taxon>Ascomycota</taxon>
        <taxon>Pezizomycotina</taxon>
        <taxon>Eurotiomycetes</taxon>
        <taxon>Eurotiomycetidae</taxon>
        <taxon>Eurotiales</taxon>
        <taxon>Aspergillaceae</taxon>
        <taxon>Penicillium</taxon>
    </lineage>
</organism>
<evidence type="ECO:0000313" key="10">
    <source>
        <dbReference type="EMBL" id="KXG47061.1"/>
    </source>
</evidence>
<comment type="caution">
    <text evidence="10">The sequence shown here is derived from an EMBL/GenBank/DDBJ whole genome shotgun (WGS) entry which is preliminary data.</text>
</comment>
<keyword evidence="4" id="KW-0256">Endoplasmic reticulum</keyword>
<dbReference type="UniPathway" id="UPA00378"/>
<sequence length="289" mass="30960">MHMWQATVLFCLLAAAALPGAAATAWGFTDATVAVQPKGAGVNGGFKEKFVSSKPLSKPVSLVGTDTLRVILTAQEDSSPKRPDQAFLLLKDAQTGLDISYPFNVKDNGKSRVELTQKDLPIQFLSLSDPVDAHIVIGGFGSSDAYDSSVFKLSIDRNPDEPVPTVETQRYGKKPEIHHIFKESPSSPPIAITLAFVAMVCATIPALAVLWLFLGANVNHLPTAFKSAPLSHTIFLGSLVGFEGIFFLYYTSWNLFQVLPAMAAVGVVAFVSGSRALGEVQGRRLAGLR</sequence>
<protein>
    <submittedName>
        <fullName evidence="10">Ribophorin II</fullName>
    </submittedName>
</protein>
<proteinExistence type="predicted"/>
<keyword evidence="2 7" id="KW-0812">Transmembrane</keyword>
<evidence type="ECO:0000256" key="8">
    <source>
        <dbReference type="SAM" id="SignalP"/>
    </source>
</evidence>
<gene>
    <name evidence="10" type="ORF">PGRI_038070</name>
</gene>
<keyword evidence="11" id="KW-1185">Reference proteome</keyword>
<evidence type="ECO:0000256" key="1">
    <source>
        <dbReference type="ARBA" id="ARBA00004477"/>
    </source>
</evidence>
<dbReference type="GO" id="GO:0008250">
    <property type="term" value="C:oligosaccharyltransferase complex"/>
    <property type="evidence" value="ECO:0007669"/>
    <property type="project" value="InterPro"/>
</dbReference>
<keyword evidence="5 7" id="KW-1133">Transmembrane helix</keyword>
<name>A0A135LDK2_PENPA</name>
<feature type="transmembrane region" description="Helical" evidence="7">
    <location>
        <begin position="190"/>
        <end position="214"/>
    </location>
</feature>
<keyword evidence="3 8" id="KW-0732">Signal</keyword>
<dbReference type="Pfam" id="PF25147">
    <property type="entry name" value="Ribophorin_II_C"/>
    <property type="match status" value="1"/>
</dbReference>
<dbReference type="AlphaFoldDB" id="A0A135LDK2"/>
<accession>A0A135LDK2</accession>
<feature type="transmembrane region" description="Helical" evidence="7">
    <location>
        <begin position="234"/>
        <end position="252"/>
    </location>
</feature>
<feature type="domain" description="Ribophorin II C-terminal" evidence="9">
    <location>
        <begin position="181"/>
        <end position="284"/>
    </location>
</feature>
<feature type="signal peptide" evidence="8">
    <location>
        <begin position="1"/>
        <end position="23"/>
    </location>
</feature>
<evidence type="ECO:0000256" key="4">
    <source>
        <dbReference type="ARBA" id="ARBA00022824"/>
    </source>
</evidence>
<dbReference type="OrthoDB" id="432292at2759"/>
<evidence type="ECO:0000259" key="9">
    <source>
        <dbReference type="Pfam" id="PF25147"/>
    </source>
</evidence>
<dbReference type="GeneID" id="63706820"/>
<comment type="subcellular location">
    <subcellularLocation>
        <location evidence="1">Endoplasmic reticulum membrane</location>
        <topology evidence="1">Multi-pass membrane protein</topology>
    </subcellularLocation>
</comment>
<feature type="chain" id="PRO_5044218892" evidence="8">
    <location>
        <begin position="24"/>
        <end position="289"/>
    </location>
</feature>
<dbReference type="PANTHER" id="PTHR12640:SF0">
    <property type="entry name" value="DOLICHYL-DIPHOSPHOOLIGOSACCHARIDE--PROTEIN GLYCOSYLTRANSFERASE SUBUNIT 2"/>
    <property type="match status" value="1"/>
</dbReference>
<dbReference type="EMBL" id="LHQR01000067">
    <property type="protein sequence ID" value="KXG47061.1"/>
    <property type="molecule type" value="Genomic_DNA"/>
</dbReference>
<keyword evidence="6 7" id="KW-0472">Membrane</keyword>
<evidence type="ECO:0000313" key="11">
    <source>
        <dbReference type="Proteomes" id="UP000070168"/>
    </source>
</evidence>
<dbReference type="OMA" id="VFFMYYT"/>
<dbReference type="InterPro" id="IPR056790">
    <property type="entry name" value="Ribophorin_II_C"/>
</dbReference>
<evidence type="ECO:0000256" key="7">
    <source>
        <dbReference type="SAM" id="Phobius"/>
    </source>
</evidence>
<evidence type="ECO:0000256" key="3">
    <source>
        <dbReference type="ARBA" id="ARBA00022729"/>
    </source>
</evidence>
<dbReference type="STRING" id="5078.A0A135LDK2"/>
<evidence type="ECO:0000256" key="6">
    <source>
        <dbReference type="ARBA" id="ARBA00023136"/>
    </source>
</evidence>
<dbReference type="RefSeq" id="XP_040645597.1">
    <property type="nucleotide sequence ID" value="XM_040791520.1"/>
</dbReference>
<dbReference type="GO" id="GO:0006487">
    <property type="term" value="P:protein N-linked glycosylation"/>
    <property type="evidence" value="ECO:0007669"/>
    <property type="project" value="TreeGrafter"/>
</dbReference>
<dbReference type="PANTHER" id="PTHR12640">
    <property type="entry name" value="RIBOPHORIN II"/>
    <property type="match status" value="1"/>
</dbReference>
<feature type="transmembrane region" description="Helical" evidence="7">
    <location>
        <begin position="258"/>
        <end position="278"/>
    </location>
</feature>
<dbReference type="Proteomes" id="UP000070168">
    <property type="component" value="Unassembled WGS sequence"/>
</dbReference>
<evidence type="ECO:0000256" key="2">
    <source>
        <dbReference type="ARBA" id="ARBA00022692"/>
    </source>
</evidence>
<dbReference type="InterPro" id="IPR008814">
    <property type="entry name" value="Swp1"/>
</dbReference>